<dbReference type="AlphaFoldDB" id="A0A4V6PXB7"/>
<dbReference type="EMBL" id="SNYV01000018">
    <property type="protein sequence ID" value="TDQ73913.1"/>
    <property type="molecule type" value="Genomic_DNA"/>
</dbReference>
<proteinExistence type="predicted"/>
<accession>A0A4V6PXB7</accession>
<evidence type="ECO:0000313" key="2">
    <source>
        <dbReference type="EMBL" id="TDQ73913.1"/>
    </source>
</evidence>
<dbReference type="PROSITE" id="PS50042">
    <property type="entry name" value="CNMP_BINDING_3"/>
    <property type="match status" value="1"/>
</dbReference>
<organism evidence="2 3">
    <name type="scientific">Sphingobacterium yanglingense</name>
    <dbReference type="NCBI Taxonomy" id="1437280"/>
    <lineage>
        <taxon>Bacteria</taxon>
        <taxon>Pseudomonadati</taxon>
        <taxon>Bacteroidota</taxon>
        <taxon>Sphingobacteriia</taxon>
        <taxon>Sphingobacteriales</taxon>
        <taxon>Sphingobacteriaceae</taxon>
        <taxon>Sphingobacterium</taxon>
    </lineage>
</organism>
<dbReference type="InterPro" id="IPR000595">
    <property type="entry name" value="cNMP-bd_dom"/>
</dbReference>
<sequence length="186" mass="21939">MPDQENRRMDIVQEIYQEIEKASLWHKTISVRRNEYLCTSGEIEDNLYYIVSGSLKISMVDGSEERIIRFGYKHNFITALDSFITGQPTDFAIQALKRTELKAISKQNYVSLMNSSDHLRRLWGLIQEQLIVQQLEREKDILITSPVERYKRVFQRSPQLFQEIPDRHIASYLRMAPETLSRLKKS</sequence>
<dbReference type="Pfam" id="PF00027">
    <property type="entry name" value="cNMP_binding"/>
    <property type="match status" value="1"/>
</dbReference>
<evidence type="ECO:0000313" key="3">
    <source>
        <dbReference type="Proteomes" id="UP000295292"/>
    </source>
</evidence>
<dbReference type="Proteomes" id="UP000295292">
    <property type="component" value="Unassembled WGS sequence"/>
</dbReference>
<gene>
    <name evidence="2" type="ORF">CLV99_4351</name>
</gene>
<evidence type="ECO:0000259" key="1">
    <source>
        <dbReference type="PROSITE" id="PS50042"/>
    </source>
</evidence>
<name>A0A4V6PXB7_9SPHI</name>
<protein>
    <submittedName>
        <fullName evidence="2">CRP-like cAMP-binding protein</fullName>
    </submittedName>
</protein>
<dbReference type="InterPro" id="IPR018490">
    <property type="entry name" value="cNMP-bd_dom_sf"/>
</dbReference>
<feature type="domain" description="Cyclic nucleotide-binding" evidence="1">
    <location>
        <begin position="34"/>
        <end position="121"/>
    </location>
</feature>
<dbReference type="SUPFAM" id="SSF51206">
    <property type="entry name" value="cAMP-binding domain-like"/>
    <property type="match status" value="1"/>
</dbReference>
<dbReference type="Gene3D" id="2.60.120.10">
    <property type="entry name" value="Jelly Rolls"/>
    <property type="match status" value="1"/>
</dbReference>
<comment type="caution">
    <text evidence="2">The sequence shown here is derived from an EMBL/GenBank/DDBJ whole genome shotgun (WGS) entry which is preliminary data.</text>
</comment>
<dbReference type="CDD" id="cd00038">
    <property type="entry name" value="CAP_ED"/>
    <property type="match status" value="1"/>
</dbReference>
<reference evidence="2 3" key="1">
    <citation type="submission" date="2019-03" db="EMBL/GenBank/DDBJ databases">
        <title>Genomic Encyclopedia of Archaeal and Bacterial Type Strains, Phase II (KMG-II): from individual species to whole genera.</title>
        <authorList>
            <person name="Goeker M."/>
        </authorList>
    </citation>
    <scope>NUCLEOTIDE SEQUENCE [LARGE SCALE GENOMIC DNA]</scope>
    <source>
        <strain evidence="2 3">DSM 28353</strain>
    </source>
</reference>
<keyword evidence="3" id="KW-1185">Reference proteome</keyword>
<dbReference type="InterPro" id="IPR014710">
    <property type="entry name" value="RmlC-like_jellyroll"/>
</dbReference>